<sequence length="231" mass="27108">MLISVYLMDGSDTFYHGVDTLNSETQEIFALERIRTLAEQFRILKIRDAITIIWKPYERLPVDFLPFPLRGPVILGMSRTILICFEKIVYHHPYLIPRQFGLKEDFECTLRDPLVEIKIITRGGPKVNRDWSKFGDYHQLNQEWERRHILLINYQVDGPNPSTTSTFEIAAQARCPQHPLPPTFVYNEWPNHSTTSTSEIPTNQPFTTFTTSYICRRKRNSKLIPSFKYRA</sequence>
<evidence type="ECO:0000313" key="2">
    <source>
        <dbReference type="Proteomes" id="UP000593564"/>
    </source>
</evidence>
<protein>
    <recommendedName>
        <fullName evidence="3">Aminotransferase-like plant mobile domain-containing protein</fullName>
    </recommendedName>
</protein>
<organism evidence="1 2">
    <name type="scientific">Camellia sinensis</name>
    <name type="common">Tea plant</name>
    <name type="synonym">Thea sinensis</name>
    <dbReference type="NCBI Taxonomy" id="4442"/>
    <lineage>
        <taxon>Eukaryota</taxon>
        <taxon>Viridiplantae</taxon>
        <taxon>Streptophyta</taxon>
        <taxon>Embryophyta</taxon>
        <taxon>Tracheophyta</taxon>
        <taxon>Spermatophyta</taxon>
        <taxon>Magnoliopsida</taxon>
        <taxon>eudicotyledons</taxon>
        <taxon>Gunneridae</taxon>
        <taxon>Pentapetalae</taxon>
        <taxon>asterids</taxon>
        <taxon>Ericales</taxon>
        <taxon>Theaceae</taxon>
        <taxon>Camellia</taxon>
    </lineage>
</organism>
<reference evidence="2" key="1">
    <citation type="journal article" date="2020" name="Nat. Commun.">
        <title>Genome assembly of wild tea tree DASZ reveals pedigree and selection history of tea varieties.</title>
        <authorList>
            <person name="Zhang W."/>
            <person name="Zhang Y."/>
            <person name="Qiu H."/>
            <person name="Guo Y."/>
            <person name="Wan H."/>
            <person name="Zhang X."/>
            <person name="Scossa F."/>
            <person name="Alseekh S."/>
            <person name="Zhang Q."/>
            <person name="Wang P."/>
            <person name="Xu L."/>
            <person name="Schmidt M.H."/>
            <person name="Jia X."/>
            <person name="Li D."/>
            <person name="Zhu A."/>
            <person name="Guo F."/>
            <person name="Chen W."/>
            <person name="Ni D."/>
            <person name="Usadel B."/>
            <person name="Fernie A.R."/>
            <person name="Wen W."/>
        </authorList>
    </citation>
    <scope>NUCLEOTIDE SEQUENCE [LARGE SCALE GENOMIC DNA]</scope>
    <source>
        <strain evidence="2">cv. G240</strain>
    </source>
</reference>
<gene>
    <name evidence="1" type="ORF">HYC85_024115</name>
</gene>
<name>A0A7J7G785_CAMSI</name>
<dbReference type="Proteomes" id="UP000593564">
    <property type="component" value="Unassembled WGS sequence"/>
</dbReference>
<accession>A0A7J7G785</accession>
<evidence type="ECO:0008006" key="3">
    <source>
        <dbReference type="Google" id="ProtNLM"/>
    </source>
</evidence>
<dbReference type="EMBL" id="JACBKZ010000012">
    <property type="protein sequence ID" value="KAF5936609.1"/>
    <property type="molecule type" value="Genomic_DNA"/>
</dbReference>
<reference evidence="1 2" key="2">
    <citation type="submission" date="2020-07" db="EMBL/GenBank/DDBJ databases">
        <title>Genome assembly of wild tea tree DASZ reveals pedigree and selection history of tea varieties.</title>
        <authorList>
            <person name="Zhang W."/>
        </authorList>
    </citation>
    <scope>NUCLEOTIDE SEQUENCE [LARGE SCALE GENOMIC DNA]</scope>
    <source>
        <strain evidence="2">cv. G240</strain>
        <tissue evidence="1">Leaf</tissue>
    </source>
</reference>
<evidence type="ECO:0000313" key="1">
    <source>
        <dbReference type="EMBL" id="KAF5936609.1"/>
    </source>
</evidence>
<proteinExistence type="predicted"/>
<comment type="caution">
    <text evidence="1">The sequence shown here is derived from an EMBL/GenBank/DDBJ whole genome shotgun (WGS) entry which is preliminary data.</text>
</comment>
<keyword evidence="2" id="KW-1185">Reference proteome</keyword>
<dbReference type="AlphaFoldDB" id="A0A7J7G785"/>